<evidence type="ECO:0000313" key="5">
    <source>
        <dbReference type="Proteomes" id="UP000483362"/>
    </source>
</evidence>
<keyword evidence="5" id="KW-1185">Reference proteome</keyword>
<feature type="domain" description="DUF4988" evidence="3">
    <location>
        <begin position="28"/>
        <end position="176"/>
    </location>
</feature>
<comment type="caution">
    <text evidence="4">The sequence shown here is derived from an EMBL/GenBank/DDBJ whole genome shotgun (WGS) entry which is preliminary data.</text>
</comment>
<dbReference type="InterPro" id="IPR032149">
    <property type="entry name" value="DUF4988"/>
</dbReference>
<protein>
    <recommendedName>
        <fullName evidence="3">DUF4988 domain-containing protein</fullName>
    </recommendedName>
</protein>
<dbReference type="PROSITE" id="PS51257">
    <property type="entry name" value="PROKAR_LIPOPROTEIN"/>
    <property type="match status" value="1"/>
</dbReference>
<keyword evidence="1" id="KW-0175">Coiled coil</keyword>
<feature type="chain" id="PRO_5027064330" description="DUF4988 domain-containing protein" evidence="2">
    <location>
        <begin position="19"/>
        <end position="545"/>
    </location>
</feature>
<accession>A0A6L5XBM4</accession>
<gene>
    <name evidence="4" type="ORF">FYJ29_03915</name>
</gene>
<dbReference type="Pfam" id="PF16378">
    <property type="entry name" value="DUF4988"/>
    <property type="match status" value="1"/>
</dbReference>
<proteinExistence type="predicted"/>
<evidence type="ECO:0000259" key="3">
    <source>
        <dbReference type="Pfam" id="PF16378"/>
    </source>
</evidence>
<dbReference type="Proteomes" id="UP000483362">
    <property type="component" value="Unassembled WGS sequence"/>
</dbReference>
<dbReference type="RefSeq" id="WP_154328374.1">
    <property type="nucleotide sequence ID" value="NZ_CP045696.1"/>
</dbReference>
<dbReference type="AlphaFoldDB" id="A0A6L5XBM4"/>
<reference evidence="4 5" key="1">
    <citation type="submission" date="2019-08" db="EMBL/GenBank/DDBJ databases">
        <title>In-depth cultivation of the pig gut microbiome towards novel bacterial diversity and tailored functional studies.</title>
        <authorList>
            <person name="Wylensek D."/>
            <person name="Hitch T.C.A."/>
            <person name="Clavel T."/>
        </authorList>
    </citation>
    <scope>NUCLEOTIDE SEQUENCE [LARGE SCALE GENOMIC DNA]</scope>
    <source>
        <strain evidence="4 5">Oil-RF-744-WCA-WT-10</strain>
    </source>
</reference>
<dbReference type="EMBL" id="VULT01000004">
    <property type="protein sequence ID" value="MSS16915.1"/>
    <property type="molecule type" value="Genomic_DNA"/>
</dbReference>
<sequence length="545" mass="60335">MKKLLGLLLLLPLLFASACTDLDDVNHRLDDHEQRLLTLEELVKQANENIKVLQELIKAQEQNLKVVACVPTKDGSAYILTFSDGTAIVVKNAVDGKSPEIGVKTDDDGKLYWTINGDFMRNANGEKIAADGAQGVKPILRVNTDGCWEMSADGGKTWMIVTDAQGSPVKAVGVEKPVDLTITEDEYSVIITYNGHTFVLPKAGKGDLGMEFLQGEGSYYGNWYNPHCDDATVTLYAGEFDASGKWKKGQKLTMSIFMPKLADYNTPAPRLAEGVYRVTPDRGQSYLFVPMLIKEGSSSEVWGMFYNSGFYIEDNTSGETEVRTIKSGKVIVTHIGDKDRIIFDCVDGEGLEFKAYFYGNLNLANKNDNDKSKPARPYSTNRKSVKLNIPASATTVALFMDDYLYEQYNSWGFQLNLDAKTGDYVTFEILADKSFKNKIPTGTFNLTFDASPATAFPAALNYSRDMLYSWYGNCDTRTADGAFTELGALTEGTITISEVDGIYTFNFNCKDDAGNAYTGKWTGDVKLYSSDDAPRKLTARRKARR</sequence>
<organism evidence="4 5">
    <name type="scientific">Sodaliphilus pleomorphus</name>
    <dbReference type="NCBI Taxonomy" id="2606626"/>
    <lineage>
        <taxon>Bacteria</taxon>
        <taxon>Pseudomonadati</taxon>
        <taxon>Bacteroidota</taxon>
        <taxon>Bacteroidia</taxon>
        <taxon>Bacteroidales</taxon>
        <taxon>Muribaculaceae</taxon>
        <taxon>Sodaliphilus</taxon>
    </lineage>
</organism>
<feature type="signal peptide" evidence="2">
    <location>
        <begin position="1"/>
        <end position="18"/>
    </location>
</feature>
<feature type="coiled-coil region" evidence="1">
    <location>
        <begin position="22"/>
        <end position="63"/>
    </location>
</feature>
<evidence type="ECO:0000256" key="1">
    <source>
        <dbReference type="SAM" id="Coils"/>
    </source>
</evidence>
<keyword evidence="2" id="KW-0732">Signal</keyword>
<name>A0A6L5XBM4_9BACT</name>
<evidence type="ECO:0000313" key="4">
    <source>
        <dbReference type="EMBL" id="MSS16915.1"/>
    </source>
</evidence>
<evidence type="ECO:0000256" key="2">
    <source>
        <dbReference type="SAM" id="SignalP"/>
    </source>
</evidence>